<keyword evidence="5" id="KW-0539">Nucleus</keyword>
<name>A0A0D1Y3S8_9PEZI</name>
<dbReference type="GO" id="GO:0030488">
    <property type="term" value="P:tRNA methylation"/>
    <property type="evidence" value="ECO:0007669"/>
    <property type="project" value="InterPro"/>
</dbReference>
<evidence type="ECO:0000313" key="9">
    <source>
        <dbReference type="Proteomes" id="UP000053259"/>
    </source>
</evidence>
<dbReference type="RefSeq" id="XP_016219445.1">
    <property type="nucleotide sequence ID" value="XM_016353188.1"/>
</dbReference>
<comment type="similarity">
    <text evidence="2">Belongs to the TRM6/GCD10 family.</text>
</comment>
<organism evidence="8 9">
    <name type="scientific">Verruconis gallopava</name>
    <dbReference type="NCBI Taxonomy" id="253628"/>
    <lineage>
        <taxon>Eukaryota</taxon>
        <taxon>Fungi</taxon>
        <taxon>Dikarya</taxon>
        <taxon>Ascomycota</taxon>
        <taxon>Pezizomycotina</taxon>
        <taxon>Dothideomycetes</taxon>
        <taxon>Pleosporomycetidae</taxon>
        <taxon>Venturiales</taxon>
        <taxon>Sympoventuriaceae</taxon>
        <taxon>Verruconis</taxon>
    </lineage>
</organism>
<dbReference type="HOGENOM" id="CLU_010916_2_0_1"/>
<reference evidence="8 9" key="1">
    <citation type="submission" date="2015-01" db="EMBL/GenBank/DDBJ databases">
        <title>The Genome Sequence of Ochroconis gallopava CBS43764.</title>
        <authorList>
            <consortium name="The Broad Institute Genomics Platform"/>
            <person name="Cuomo C."/>
            <person name="de Hoog S."/>
            <person name="Gorbushina A."/>
            <person name="Stielow B."/>
            <person name="Teixiera M."/>
            <person name="Abouelleil A."/>
            <person name="Chapman S.B."/>
            <person name="Priest M."/>
            <person name="Young S.K."/>
            <person name="Wortman J."/>
            <person name="Nusbaum C."/>
            <person name="Birren B."/>
        </authorList>
    </citation>
    <scope>NUCLEOTIDE SEQUENCE [LARGE SCALE GENOMIC DNA]</scope>
    <source>
        <strain evidence="8 9">CBS 43764</strain>
    </source>
</reference>
<dbReference type="OrthoDB" id="10254665at2759"/>
<dbReference type="Pfam" id="PF04189">
    <property type="entry name" value="Gcd10p"/>
    <property type="match status" value="1"/>
</dbReference>
<dbReference type="EMBL" id="KN847529">
    <property type="protein sequence ID" value="KIW09576.1"/>
    <property type="molecule type" value="Genomic_DNA"/>
</dbReference>
<sequence length="604" mass="67207">MQSYVLPNTNVVLRLQNGQYKVAPVTADTTISIPKYGSFSANLLIGRPYYVTYELVEKQDEGDSKKKITLLRAVPAAELHAETLSNDTFTPAESRDEKATGSLANESFDLVTDEGEVLIRNNRLTIDDPSRQALSHEEIEALKKASAGSGKEIIAKIMAAHSALGEKTEFSLAKYTLRKSKKYMKRFTVLPTDVNVLTKIWIEKDPSRIMELREETLGLMMSWGNVHYHAEDHDEGGSDVDLGKGRYLVIDDTCGLVVAAMAEKMGILHASPENEEQEANIATKCGLADEDAEMNDTLSSAKRRLDSNSLSQGNDSTHRMDEDDATRTNPSPGPWPTKRAVQSSAKSNSITVVHANTQPNMSLLETFGYDPDKPDPKHPLFTHLRTLSWLQLLEPSLDPLYQEPPVPEPADAEEANLPLNKRLSALKSGKRSAYWKKRRRWERVKNIVDSTRAGEFDALIVATTMDPIGILKHLVPLVRGGGNVVVYHPSVEPLTQIMDLYSRDRRAGYVKMLQQADDQGRAPAVDEEDFPVDPTLLLNPMLQTARAREWQILPMRTHPVMTSRGGSEGYIFSATRVVPIKGQRVEAKGKFSKKRKTEASMVTC</sequence>
<keyword evidence="4" id="KW-0819">tRNA processing</keyword>
<evidence type="ECO:0000313" key="8">
    <source>
        <dbReference type="EMBL" id="KIW09576.1"/>
    </source>
</evidence>
<proteinExistence type="inferred from homology"/>
<dbReference type="FunCoup" id="A0A0D1Y3S8">
    <property type="interactions" value="924"/>
</dbReference>
<dbReference type="InterPro" id="IPR017423">
    <property type="entry name" value="TRM6"/>
</dbReference>
<dbReference type="GeneID" id="27308421"/>
<protein>
    <recommendedName>
        <fullName evidence="3">tRNA (adenine(58)-N(1))-methyltransferase non-catalytic subunit TRM6</fullName>
    </recommendedName>
    <alternativeName>
        <fullName evidence="6">tRNA(m1A58)-methyltransferase subunit TRM6</fullName>
    </alternativeName>
</protein>
<dbReference type="AlphaFoldDB" id="A0A0D1Y3S8"/>
<dbReference type="STRING" id="253628.A0A0D1Y3S8"/>
<dbReference type="InParanoid" id="A0A0D1Y3S8"/>
<evidence type="ECO:0000256" key="1">
    <source>
        <dbReference type="ARBA" id="ARBA00004123"/>
    </source>
</evidence>
<feature type="region of interest" description="Disordered" evidence="7">
    <location>
        <begin position="299"/>
        <end position="348"/>
    </location>
</feature>
<evidence type="ECO:0000256" key="4">
    <source>
        <dbReference type="ARBA" id="ARBA00022694"/>
    </source>
</evidence>
<dbReference type="PANTHER" id="PTHR12945:SF0">
    <property type="entry name" value="TRNA (ADENINE(58)-N(1))-METHYLTRANSFERASE NON-CATALYTIC SUBUNIT TRM6"/>
    <property type="match status" value="1"/>
</dbReference>
<evidence type="ECO:0000256" key="2">
    <source>
        <dbReference type="ARBA" id="ARBA00008320"/>
    </source>
</evidence>
<accession>A0A0D1Y3S8</accession>
<gene>
    <name evidence="8" type="ORF">PV09_00448</name>
</gene>
<dbReference type="Proteomes" id="UP000053259">
    <property type="component" value="Unassembled WGS sequence"/>
</dbReference>
<comment type="subcellular location">
    <subcellularLocation>
        <location evidence="1">Nucleus</location>
    </subcellularLocation>
</comment>
<evidence type="ECO:0000256" key="5">
    <source>
        <dbReference type="ARBA" id="ARBA00023242"/>
    </source>
</evidence>
<evidence type="ECO:0000256" key="6">
    <source>
        <dbReference type="ARBA" id="ARBA00032319"/>
    </source>
</evidence>
<dbReference type="GO" id="GO:0005634">
    <property type="term" value="C:nucleus"/>
    <property type="evidence" value="ECO:0007669"/>
    <property type="project" value="UniProtKB-SubCell"/>
</dbReference>
<evidence type="ECO:0000256" key="3">
    <source>
        <dbReference type="ARBA" id="ARBA00021704"/>
    </source>
</evidence>
<evidence type="ECO:0000256" key="7">
    <source>
        <dbReference type="SAM" id="MobiDB-lite"/>
    </source>
</evidence>
<dbReference type="PANTHER" id="PTHR12945">
    <property type="entry name" value="TRANSLATION INITIATION FACTOR EIF3-RELATED"/>
    <property type="match status" value="1"/>
</dbReference>
<dbReference type="VEuPathDB" id="FungiDB:PV09_00448"/>
<dbReference type="GO" id="GO:0031515">
    <property type="term" value="C:tRNA (m1A) methyltransferase complex"/>
    <property type="evidence" value="ECO:0007669"/>
    <property type="project" value="InterPro"/>
</dbReference>
<keyword evidence="9" id="KW-1185">Reference proteome</keyword>